<accession>A0A6P2CZG0</accession>
<dbReference type="SUPFAM" id="SSF53474">
    <property type="entry name" value="alpha/beta-Hydrolases"/>
    <property type="match status" value="1"/>
</dbReference>
<dbReference type="RefSeq" id="WP_162668836.1">
    <property type="nucleotide sequence ID" value="NZ_LR593886.1"/>
</dbReference>
<reference evidence="3 4" key="1">
    <citation type="submission" date="2019-05" db="EMBL/GenBank/DDBJ databases">
        <authorList>
            <consortium name="Science for Life Laboratories"/>
        </authorList>
    </citation>
    <scope>NUCLEOTIDE SEQUENCE [LARGE SCALE GENOMIC DNA]</scope>
    <source>
        <strain evidence="3">Soil9</strain>
    </source>
</reference>
<evidence type="ECO:0000256" key="1">
    <source>
        <dbReference type="SAM" id="SignalP"/>
    </source>
</evidence>
<evidence type="ECO:0000259" key="2">
    <source>
        <dbReference type="Pfam" id="PF01738"/>
    </source>
</evidence>
<dbReference type="Gene3D" id="3.40.50.1820">
    <property type="entry name" value="alpha/beta hydrolase"/>
    <property type="match status" value="1"/>
</dbReference>
<dbReference type="InterPro" id="IPR002925">
    <property type="entry name" value="Dienelactn_hydro"/>
</dbReference>
<dbReference type="InterPro" id="IPR029058">
    <property type="entry name" value="AB_hydrolase_fold"/>
</dbReference>
<gene>
    <name evidence="3" type="ORF">SOIL9_34450</name>
</gene>
<evidence type="ECO:0000313" key="3">
    <source>
        <dbReference type="EMBL" id="VTR94269.1"/>
    </source>
</evidence>
<dbReference type="Proteomes" id="UP000464178">
    <property type="component" value="Chromosome"/>
</dbReference>
<keyword evidence="4" id="KW-1185">Reference proteome</keyword>
<protein>
    <recommendedName>
        <fullName evidence="2">Dienelactone hydrolase domain-containing protein</fullName>
    </recommendedName>
</protein>
<feature type="chain" id="PRO_5026997824" description="Dienelactone hydrolase domain-containing protein" evidence="1">
    <location>
        <begin position="21"/>
        <end position="260"/>
    </location>
</feature>
<dbReference type="EMBL" id="LR593886">
    <property type="protein sequence ID" value="VTR94269.1"/>
    <property type="molecule type" value="Genomic_DNA"/>
</dbReference>
<sequence length="260" mass="28169">MFRNLIAMAAIVFTAGASQAAVVTKVVDYEFDGVKLKGFLAYDDAVKEKRPGVLVVHEWWGLNDYAKDRCKKLAELGYVAFAVDMYGDGKTTEHPDDARKMTGLVRENVQVWRGRAEAGLKQLKGLPNVDGDKIAAIGYCFGGSTCLQLAYTGADLKAVATFHAALPKPTGDEAKAIKPKVLVCHGAADTFISEDSIKAFRGALDGAGTKYDFVAYKDVVHSFTVPGADAVNIKGMKYDKAADEDSWKKMLALFKDTLGR</sequence>
<feature type="signal peptide" evidence="1">
    <location>
        <begin position="1"/>
        <end position="20"/>
    </location>
</feature>
<dbReference type="GO" id="GO:0016787">
    <property type="term" value="F:hydrolase activity"/>
    <property type="evidence" value="ECO:0007669"/>
    <property type="project" value="UniProtKB-KW"/>
</dbReference>
<dbReference type="AlphaFoldDB" id="A0A6P2CZG0"/>
<dbReference type="PANTHER" id="PTHR22946">
    <property type="entry name" value="DIENELACTONE HYDROLASE DOMAIN-CONTAINING PROTEIN-RELATED"/>
    <property type="match status" value="1"/>
</dbReference>
<dbReference type="Pfam" id="PF01738">
    <property type="entry name" value="DLH"/>
    <property type="match status" value="1"/>
</dbReference>
<evidence type="ECO:0000313" key="4">
    <source>
        <dbReference type="Proteomes" id="UP000464178"/>
    </source>
</evidence>
<proteinExistence type="predicted"/>
<dbReference type="PANTHER" id="PTHR22946:SF0">
    <property type="entry name" value="DIENELACTONE HYDROLASE DOMAIN-CONTAINING PROTEIN"/>
    <property type="match status" value="1"/>
</dbReference>
<keyword evidence="3" id="KW-0378">Hydrolase</keyword>
<feature type="domain" description="Dienelactone hydrolase" evidence="2">
    <location>
        <begin position="37"/>
        <end position="257"/>
    </location>
</feature>
<name>A0A6P2CZG0_9BACT</name>
<keyword evidence="1" id="KW-0732">Signal</keyword>
<organism evidence="3 4">
    <name type="scientific">Gemmata massiliana</name>
    <dbReference type="NCBI Taxonomy" id="1210884"/>
    <lineage>
        <taxon>Bacteria</taxon>
        <taxon>Pseudomonadati</taxon>
        <taxon>Planctomycetota</taxon>
        <taxon>Planctomycetia</taxon>
        <taxon>Gemmatales</taxon>
        <taxon>Gemmataceae</taxon>
        <taxon>Gemmata</taxon>
    </lineage>
</organism>
<dbReference type="KEGG" id="gms:SOIL9_34450"/>
<dbReference type="InterPro" id="IPR050261">
    <property type="entry name" value="FrsA_esterase"/>
</dbReference>